<sequence length="109" mass="11942">MRWLPRLLSHAAAAGRASAAARSTSSHVRGGSNGFASGGWDGSPAVPREWLRKLWREELRKQKEAARALGAFPRSYQSVEAAGAAREAPSYQYDDRDLDPVEASGFWKL</sequence>
<evidence type="ECO:0000313" key="3">
    <source>
        <dbReference type="Proteomes" id="UP000275267"/>
    </source>
</evidence>
<evidence type="ECO:0000313" key="2">
    <source>
        <dbReference type="EMBL" id="RLM74887.1"/>
    </source>
</evidence>
<protein>
    <submittedName>
        <fullName evidence="2">Altered inheritance rate of mitochondria protein 25</fullName>
    </submittedName>
</protein>
<organism evidence="2 3">
    <name type="scientific">Panicum miliaceum</name>
    <name type="common">Proso millet</name>
    <name type="synonym">Broomcorn millet</name>
    <dbReference type="NCBI Taxonomy" id="4540"/>
    <lineage>
        <taxon>Eukaryota</taxon>
        <taxon>Viridiplantae</taxon>
        <taxon>Streptophyta</taxon>
        <taxon>Embryophyta</taxon>
        <taxon>Tracheophyta</taxon>
        <taxon>Spermatophyta</taxon>
        <taxon>Magnoliopsida</taxon>
        <taxon>Liliopsida</taxon>
        <taxon>Poales</taxon>
        <taxon>Poaceae</taxon>
        <taxon>PACMAD clade</taxon>
        <taxon>Panicoideae</taxon>
        <taxon>Panicodae</taxon>
        <taxon>Paniceae</taxon>
        <taxon>Panicinae</taxon>
        <taxon>Panicum</taxon>
        <taxon>Panicum sect. Panicum</taxon>
    </lineage>
</organism>
<comment type="caution">
    <text evidence="2">The sequence shown here is derived from an EMBL/GenBank/DDBJ whole genome shotgun (WGS) entry which is preliminary data.</text>
</comment>
<name>A0A3L6QCG7_PANMI</name>
<gene>
    <name evidence="2" type="ORF">C2845_PM15G20640</name>
</gene>
<dbReference type="Proteomes" id="UP000275267">
    <property type="component" value="Unassembled WGS sequence"/>
</dbReference>
<dbReference type="AlphaFoldDB" id="A0A3L6QCG7"/>
<dbReference type="STRING" id="4540.A0A3L6QCG7"/>
<feature type="compositionally biased region" description="Gly residues" evidence="1">
    <location>
        <begin position="31"/>
        <end position="40"/>
    </location>
</feature>
<dbReference type="EMBL" id="PQIB02000013">
    <property type="protein sequence ID" value="RLM74887.1"/>
    <property type="molecule type" value="Genomic_DNA"/>
</dbReference>
<evidence type="ECO:0000256" key="1">
    <source>
        <dbReference type="SAM" id="MobiDB-lite"/>
    </source>
</evidence>
<feature type="region of interest" description="Disordered" evidence="1">
    <location>
        <begin position="19"/>
        <end position="40"/>
    </location>
</feature>
<reference evidence="3" key="1">
    <citation type="journal article" date="2019" name="Nat. Commun.">
        <title>The genome of broomcorn millet.</title>
        <authorList>
            <person name="Zou C."/>
            <person name="Miki D."/>
            <person name="Li D."/>
            <person name="Tang Q."/>
            <person name="Xiao L."/>
            <person name="Rajput S."/>
            <person name="Deng P."/>
            <person name="Jia W."/>
            <person name="Huang R."/>
            <person name="Zhang M."/>
            <person name="Sun Y."/>
            <person name="Hu J."/>
            <person name="Fu X."/>
            <person name="Schnable P.S."/>
            <person name="Li F."/>
            <person name="Zhang H."/>
            <person name="Feng B."/>
            <person name="Zhu X."/>
            <person name="Liu R."/>
            <person name="Schnable J.C."/>
            <person name="Zhu J.-K."/>
            <person name="Zhang H."/>
        </authorList>
    </citation>
    <scope>NUCLEOTIDE SEQUENCE [LARGE SCALE GENOMIC DNA]</scope>
</reference>
<keyword evidence="3" id="KW-1185">Reference proteome</keyword>
<accession>A0A3L6QCG7</accession>
<proteinExistence type="predicted"/>